<keyword evidence="2" id="KW-1185">Reference proteome</keyword>
<name>A0A2Z7AGP2_9LAMI</name>
<dbReference type="EMBL" id="KV015647">
    <property type="protein sequence ID" value="KZV20470.1"/>
    <property type="molecule type" value="Genomic_DNA"/>
</dbReference>
<gene>
    <name evidence="1" type="ORF">F511_39812</name>
</gene>
<accession>A0A2Z7AGP2</accession>
<reference evidence="1 2" key="1">
    <citation type="journal article" date="2015" name="Proc. Natl. Acad. Sci. U.S.A.">
        <title>The resurrection genome of Boea hygrometrica: A blueprint for survival of dehydration.</title>
        <authorList>
            <person name="Xiao L."/>
            <person name="Yang G."/>
            <person name="Zhang L."/>
            <person name="Yang X."/>
            <person name="Zhao S."/>
            <person name="Ji Z."/>
            <person name="Zhou Q."/>
            <person name="Hu M."/>
            <person name="Wang Y."/>
            <person name="Chen M."/>
            <person name="Xu Y."/>
            <person name="Jin H."/>
            <person name="Xiao X."/>
            <person name="Hu G."/>
            <person name="Bao F."/>
            <person name="Hu Y."/>
            <person name="Wan P."/>
            <person name="Li L."/>
            <person name="Deng X."/>
            <person name="Kuang T."/>
            <person name="Xiang C."/>
            <person name="Zhu J.K."/>
            <person name="Oliver M.J."/>
            <person name="He Y."/>
        </authorList>
    </citation>
    <scope>NUCLEOTIDE SEQUENCE [LARGE SCALE GENOMIC DNA]</scope>
    <source>
        <strain evidence="2">cv. XS01</strain>
    </source>
</reference>
<evidence type="ECO:0000313" key="1">
    <source>
        <dbReference type="EMBL" id="KZV20470.1"/>
    </source>
</evidence>
<sequence length="186" mass="20314">MAYSLFTNTVHVCFDSVLAMENAGMVLMFEALMASGLKGFLGCPAVLYEAALVEFFENASVRDGVVNSTVGGKQVEISEELFASSFELPVDGLIDLSDVPKDIVFDARSIFSISGGQVSSSGEKREMKIEFCLRSDILAKTIFVKAGSFDAVTRERFLMMAAISGGVKINWSRLLFNIFKDMVTQD</sequence>
<organism evidence="1 2">
    <name type="scientific">Dorcoceras hygrometricum</name>
    <dbReference type="NCBI Taxonomy" id="472368"/>
    <lineage>
        <taxon>Eukaryota</taxon>
        <taxon>Viridiplantae</taxon>
        <taxon>Streptophyta</taxon>
        <taxon>Embryophyta</taxon>
        <taxon>Tracheophyta</taxon>
        <taxon>Spermatophyta</taxon>
        <taxon>Magnoliopsida</taxon>
        <taxon>eudicotyledons</taxon>
        <taxon>Gunneridae</taxon>
        <taxon>Pentapetalae</taxon>
        <taxon>asterids</taxon>
        <taxon>lamiids</taxon>
        <taxon>Lamiales</taxon>
        <taxon>Gesneriaceae</taxon>
        <taxon>Didymocarpoideae</taxon>
        <taxon>Trichosporeae</taxon>
        <taxon>Loxocarpinae</taxon>
        <taxon>Dorcoceras</taxon>
    </lineage>
</organism>
<evidence type="ECO:0008006" key="3">
    <source>
        <dbReference type="Google" id="ProtNLM"/>
    </source>
</evidence>
<evidence type="ECO:0000313" key="2">
    <source>
        <dbReference type="Proteomes" id="UP000250235"/>
    </source>
</evidence>
<proteinExistence type="predicted"/>
<dbReference type="Proteomes" id="UP000250235">
    <property type="component" value="Unassembled WGS sequence"/>
</dbReference>
<dbReference type="AlphaFoldDB" id="A0A2Z7AGP2"/>
<protein>
    <recommendedName>
        <fullName evidence="3">Dystroglycan-like</fullName>
    </recommendedName>
</protein>